<protein>
    <submittedName>
        <fullName evidence="3">(diamondback moth) hypothetical protein</fullName>
    </submittedName>
</protein>
<evidence type="ECO:0000256" key="2">
    <source>
        <dbReference type="SAM" id="MobiDB-lite"/>
    </source>
</evidence>
<accession>A0A8S4GDG5</accession>
<proteinExistence type="predicted"/>
<feature type="compositionally biased region" description="Polar residues" evidence="2">
    <location>
        <begin position="25"/>
        <end position="44"/>
    </location>
</feature>
<feature type="region of interest" description="Disordered" evidence="2">
    <location>
        <begin position="1"/>
        <end position="56"/>
    </location>
</feature>
<name>A0A8S4GDG5_PLUXY</name>
<dbReference type="AlphaFoldDB" id="A0A8S4GDG5"/>
<evidence type="ECO:0000313" key="4">
    <source>
        <dbReference type="Proteomes" id="UP000653454"/>
    </source>
</evidence>
<dbReference type="Proteomes" id="UP000653454">
    <property type="component" value="Unassembled WGS sequence"/>
</dbReference>
<organism evidence="3 4">
    <name type="scientific">Plutella xylostella</name>
    <name type="common">Diamondback moth</name>
    <name type="synonym">Plutella maculipennis</name>
    <dbReference type="NCBI Taxonomy" id="51655"/>
    <lineage>
        <taxon>Eukaryota</taxon>
        <taxon>Metazoa</taxon>
        <taxon>Ecdysozoa</taxon>
        <taxon>Arthropoda</taxon>
        <taxon>Hexapoda</taxon>
        <taxon>Insecta</taxon>
        <taxon>Pterygota</taxon>
        <taxon>Neoptera</taxon>
        <taxon>Endopterygota</taxon>
        <taxon>Lepidoptera</taxon>
        <taxon>Glossata</taxon>
        <taxon>Ditrysia</taxon>
        <taxon>Yponomeutoidea</taxon>
        <taxon>Plutellidae</taxon>
        <taxon>Plutella</taxon>
    </lineage>
</organism>
<feature type="coiled-coil region" evidence="1">
    <location>
        <begin position="74"/>
        <end position="122"/>
    </location>
</feature>
<keyword evidence="4" id="KW-1185">Reference proteome</keyword>
<comment type="caution">
    <text evidence="3">The sequence shown here is derived from an EMBL/GenBank/DDBJ whole genome shotgun (WGS) entry which is preliminary data.</text>
</comment>
<reference evidence="3" key="1">
    <citation type="submission" date="2020-11" db="EMBL/GenBank/DDBJ databases">
        <authorList>
            <person name="Whiteford S."/>
        </authorList>
    </citation>
    <scope>NUCLEOTIDE SEQUENCE</scope>
</reference>
<sequence>MPIDRSPPRQALVGGAGVRPAAITNADSEPNLATESDSGSSNKYGRNKRKRTGSQSDEFDSFVAEMKTMFHGWKIQQNTQIESLQLSINEIKDQNNCIQEAINFMSTKYEEIKDRMHKLEQEKKENYEYTRTLEMKIESLERSSKVSTLEIRNLPMAKTECPDSVTDLVIMTGKALNVF</sequence>
<keyword evidence="1" id="KW-0175">Coiled coil</keyword>
<evidence type="ECO:0000256" key="1">
    <source>
        <dbReference type="SAM" id="Coils"/>
    </source>
</evidence>
<evidence type="ECO:0000313" key="3">
    <source>
        <dbReference type="EMBL" id="CAG9137901.1"/>
    </source>
</evidence>
<dbReference type="EMBL" id="CAJHNJ030000449">
    <property type="protein sequence ID" value="CAG9137901.1"/>
    <property type="molecule type" value="Genomic_DNA"/>
</dbReference>
<gene>
    <name evidence="3" type="ORF">PLXY2_LOCUS16154</name>
</gene>